<dbReference type="PROSITE" id="PS00608">
    <property type="entry name" value="GLYCOSYL_HYDROL_F2_2"/>
    <property type="match status" value="1"/>
</dbReference>
<dbReference type="SUPFAM" id="SSF74650">
    <property type="entry name" value="Galactose mutarotase-like"/>
    <property type="match status" value="1"/>
</dbReference>
<dbReference type="SUPFAM" id="SSF49303">
    <property type="entry name" value="beta-Galactosidase/glucuronidase domain"/>
    <property type="match status" value="2"/>
</dbReference>
<dbReference type="PROSITE" id="PS00719">
    <property type="entry name" value="GLYCOSYL_HYDROL_F2_1"/>
    <property type="match status" value="1"/>
</dbReference>
<dbReference type="InterPro" id="IPR006102">
    <property type="entry name" value="Ig-like_GH2"/>
</dbReference>
<dbReference type="GO" id="GO:0004565">
    <property type="term" value="F:beta-galactosidase activity"/>
    <property type="evidence" value="ECO:0007669"/>
    <property type="project" value="UniProtKB-EC"/>
</dbReference>
<dbReference type="Pfam" id="PF16353">
    <property type="entry name" value="LacZ_4"/>
    <property type="match status" value="1"/>
</dbReference>
<keyword evidence="5 8" id="KW-0326">Glycosidase</keyword>
<dbReference type="SUPFAM" id="SSF51445">
    <property type="entry name" value="(Trans)glycosidases"/>
    <property type="match status" value="1"/>
</dbReference>
<dbReference type="Pfam" id="PF00703">
    <property type="entry name" value="Glyco_hydro_2"/>
    <property type="match status" value="1"/>
</dbReference>
<comment type="caution">
    <text evidence="8">The sequence shown here is derived from an EMBL/GenBank/DDBJ whole genome shotgun (WGS) entry which is preliminary data.</text>
</comment>
<dbReference type="AlphaFoldDB" id="A0A5J4RMX9"/>
<proteinExistence type="inferred from homology"/>
<dbReference type="Gene3D" id="2.60.120.260">
    <property type="entry name" value="Galactose-binding domain-like"/>
    <property type="match status" value="1"/>
</dbReference>
<dbReference type="Pfam" id="PF02837">
    <property type="entry name" value="Glyco_hydro_2_N"/>
    <property type="match status" value="1"/>
</dbReference>
<dbReference type="GO" id="GO:0005990">
    <property type="term" value="P:lactose catabolic process"/>
    <property type="evidence" value="ECO:0007669"/>
    <property type="project" value="TreeGrafter"/>
</dbReference>
<dbReference type="SUPFAM" id="SSF50370">
    <property type="entry name" value="Ricin B-like lectins"/>
    <property type="match status" value="1"/>
</dbReference>
<protein>
    <recommendedName>
        <fullName evidence="3">beta-galactosidase</fullName>
        <ecNumber evidence="3">3.2.1.23</ecNumber>
    </recommendedName>
    <alternativeName>
        <fullName evidence="6">Lactase</fullName>
    </alternativeName>
</protein>
<comment type="similarity">
    <text evidence="2">Belongs to the glycosyl hydrolase 2 family.</text>
</comment>
<dbReference type="InterPro" id="IPR032312">
    <property type="entry name" value="LacZ_4"/>
</dbReference>
<dbReference type="SMART" id="SM01038">
    <property type="entry name" value="Bgal_small_N"/>
    <property type="match status" value="1"/>
</dbReference>
<feature type="domain" description="Beta galactosidase small chain/" evidence="7">
    <location>
        <begin position="913"/>
        <end position="1185"/>
    </location>
</feature>
<dbReference type="Gene3D" id="2.80.10.50">
    <property type="match status" value="1"/>
</dbReference>
<dbReference type="InterPro" id="IPR017853">
    <property type="entry name" value="GH"/>
</dbReference>
<dbReference type="PRINTS" id="PR00132">
    <property type="entry name" value="GLHYDRLASE2"/>
</dbReference>
<evidence type="ECO:0000256" key="1">
    <source>
        <dbReference type="ARBA" id="ARBA00001412"/>
    </source>
</evidence>
<dbReference type="CDD" id="cd00161">
    <property type="entry name" value="beta-trefoil_Ricin-like"/>
    <property type="match status" value="1"/>
</dbReference>
<comment type="catalytic activity">
    <reaction evidence="1">
        <text>Hydrolysis of terminal non-reducing beta-D-galactose residues in beta-D-galactosides.</text>
        <dbReference type="EC" id="3.2.1.23"/>
    </reaction>
</comment>
<dbReference type="InterPro" id="IPR004199">
    <property type="entry name" value="B-gal_small/dom_5"/>
</dbReference>
<dbReference type="InterPro" id="IPR023230">
    <property type="entry name" value="Glyco_hydro_2_CS"/>
</dbReference>
<organism evidence="8">
    <name type="scientific">termite gut metagenome</name>
    <dbReference type="NCBI Taxonomy" id="433724"/>
    <lineage>
        <taxon>unclassified sequences</taxon>
        <taxon>metagenomes</taxon>
        <taxon>organismal metagenomes</taxon>
    </lineage>
</organism>
<dbReference type="GO" id="GO:0030246">
    <property type="term" value="F:carbohydrate binding"/>
    <property type="evidence" value="ECO:0007669"/>
    <property type="project" value="InterPro"/>
</dbReference>
<evidence type="ECO:0000256" key="3">
    <source>
        <dbReference type="ARBA" id="ARBA00012756"/>
    </source>
</evidence>
<evidence type="ECO:0000256" key="2">
    <source>
        <dbReference type="ARBA" id="ARBA00007401"/>
    </source>
</evidence>
<dbReference type="PANTHER" id="PTHR46323">
    <property type="entry name" value="BETA-GALACTOSIDASE"/>
    <property type="match status" value="1"/>
</dbReference>
<dbReference type="InterPro" id="IPR050347">
    <property type="entry name" value="Bact_Beta-galactosidase"/>
</dbReference>
<dbReference type="Pfam" id="PF02929">
    <property type="entry name" value="Bgal_small_N"/>
    <property type="match status" value="1"/>
</dbReference>
<dbReference type="Gene3D" id="3.20.20.80">
    <property type="entry name" value="Glycosidases"/>
    <property type="match status" value="1"/>
</dbReference>
<dbReference type="InterPro" id="IPR035992">
    <property type="entry name" value="Ricin_B-like_lectins"/>
</dbReference>
<gene>
    <name evidence="8" type="ORF">EZS27_016984</name>
</gene>
<dbReference type="GO" id="GO:0009341">
    <property type="term" value="C:beta-galactosidase complex"/>
    <property type="evidence" value="ECO:0007669"/>
    <property type="project" value="InterPro"/>
</dbReference>
<dbReference type="Gene3D" id="2.60.40.10">
    <property type="entry name" value="Immunoglobulins"/>
    <property type="match status" value="2"/>
</dbReference>
<dbReference type="InterPro" id="IPR014718">
    <property type="entry name" value="GH-type_carb-bd"/>
</dbReference>
<dbReference type="InterPro" id="IPR006104">
    <property type="entry name" value="Glyco_hydro_2_N"/>
</dbReference>
<dbReference type="EMBL" id="SNRY01000967">
    <property type="protein sequence ID" value="KAA6334725.1"/>
    <property type="molecule type" value="Genomic_DNA"/>
</dbReference>
<dbReference type="InterPro" id="IPR000772">
    <property type="entry name" value="Ricin_B_lectin"/>
</dbReference>
<dbReference type="PROSITE" id="PS50231">
    <property type="entry name" value="RICIN_B_LECTIN"/>
    <property type="match status" value="1"/>
</dbReference>
<evidence type="ECO:0000313" key="8">
    <source>
        <dbReference type="EMBL" id="KAA6334725.1"/>
    </source>
</evidence>
<evidence type="ECO:0000256" key="5">
    <source>
        <dbReference type="ARBA" id="ARBA00023295"/>
    </source>
</evidence>
<dbReference type="InterPro" id="IPR006101">
    <property type="entry name" value="Glyco_hydro_2"/>
</dbReference>
<accession>A0A5J4RMX9</accession>
<dbReference type="Gene3D" id="2.70.98.10">
    <property type="match status" value="1"/>
</dbReference>
<dbReference type="InterPro" id="IPR006103">
    <property type="entry name" value="Glyco_hydro_2_cat"/>
</dbReference>
<dbReference type="SUPFAM" id="SSF49785">
    <property type="entry name" value="Galactose-binding domain-like"/>
    <property type="match status" value="1"/>
</dbReference>
<evidence type="ECO:0000256" key="4">
    <source>
        <dbReference type="ARBA" id="ARBA00022801"/>
    </source>
</evidence>
<evidence type="ECO:0000256" key="6">
    <source>
        <dbReference type="ARBA" id="ARBA00032230"/>
    </source>
</evidence>
<reference evidence="8" key="1">
    <citation type="submission" date="2019-03" db="EMBL/GenBank/DDBJ databases">
        <title>Single cell metagenomics reveals metabolic interactions within the superorganism composed of flagellate Streblomastix strix and complex community of Bacteroidetes bacteria on its surface.</title>
        <authorList>
            <person name="Treitli S.C."/>
            <person name="Kolisko M."/>
            <person name="Husnik F."/>
            <person name="Keeling P."/>
            <person name="Hampl V."/>
        </authorList>
    </citation>
    <scope>NUCLEOTIDE SEQUENCE</scope>
    <source>
        <strain evidence="8">STM</strain>
    </source>
</reference>
<dbReference type="InterPro" id="IPR023232">
    <property type="entry name" value="Glyco_hydro_2_AS"/>
</dbReference>
<dbReference type="InterPro" id="IPR011013">
    <property type="entry name" value="Gal_mutarotase_sf_dom"/>
</dbReference>
<dbReference type="PANTHER" id="PTHR46323:SF2">
    <property type="entry name" value="BETA-GALACTOSIDASE"/>
    <property type="match status" value="1"/>
</dbReference>
<sequence>MKHIPLLLTLLFSFTAGLQNISGQGIKEDALYKIVTPSGLVLDSRETAANDTPVYLEKENKNNKGQLWRIVRNEQSFVIYNPFNGKSLDIGAGSGDILGLWDYSRSNENQQWIIRPKDKNHYEIKHNKNGNFLSFVSEKASEKIYTSPQTSFAWILKPTSVKLPPESARGKENWENEQIFAVNKEDGHATYIPFPSVESLKTDPYFSQPWQTPTSAYYQLLNGNWKFHWVKQPSERPVNFYKTNYDVSWWKEIPVPGNWEMYGYGTPIYTNVTFPFLNFPSVILPKKGYTNETEINPVGSYRRNFTIPQEWTGKEIFLHFDGVYSGLSVWINGQKVGYSQGANNDAEFNITRYIKLGENMLAAEVYRWTDGSYIEGQDMFRLSGIHRDVYLVATPKIHVRDYFLQSEFTGDDLLSALFKVDASVQNYENKIAENHTVEFTLLDPSGKTVTSLTQPVNNLKAAGEEKYHLQAKVDKPLLWSAEKPNLYTVLVSVKDTQGKETEVLTSKFGFRKIEIKNKRVYINNEQVFFKGTNRHDTHPQYGKAIPVTSMIQDIVLMKQHNINTVRTSHYPNSQKMIALYDYYGLYIIDEADLECHANQNISGNPDWIPAYVDRITRVIQRDKNHPSVIFWSLGNESGDGSNLKEMYKKAKEMDPVRPVHYEGNNAFADIDSHMYPDIPRMSRFDQETSDKPYILCEYAHSMGNAPGNIAEYWDYIENHSQRMIGACVWDWVDQGINKIGESTDRYYYGSDFGDKPNDFNFCINGLTTPDRRVTAKLLEVKKVYQYIKFKPVALSDGKIEIENKYDFTNLNELDITWEVIKDGAKIESGKAESLNLSPNGKAILSIFYKTRINKENEYFLNVYFSLKTAATWAEKGYPVACEQFALNRRPNLSSVAIPFIGKLKVNDPKDQLTVNGEGFSICFDKATGTIHSLKYSDREMIQDNKGLAFNWYRSIDNDTYTDRNYYETTSQTSLFNYVTDDSEKFATILVNAKATINSGTPVHISYLLKYMVYANGTIEVEADFSKPEHSDIVRRLGLQLILPQTFDNICYYGHGPHENYTDRMQSTFVGRYETTPDGMAAEHYVRSQSMGNREGIRWVSFTDANKQGIKITSKDKLSFSALHFSDRELWKARHDFELENIRHPEIYVNLDCIQSGLGNASCGPLTLPQYLISENVPHVYSFRIEPVSD</sequence>
<dbReference type="InterPro" id="IPR013783">
    <property type="entry name" value="Ig-like_fold"/>
</dbReference>
<dbReference type="InterPro" id="IPR036156">
    <property type="entry name" value="Beta-gal/glucu_dom_sf"/>
</dbReference>
<dbReference type="EC" id="3.2.1.23" evidence="3"/>
<dbReference type="Pfam" id="PF02836">
    <property type="entry name" value="Glyco_hydro_2_C"/>
    <property type="match status" value="1"/>
</dbReference>
<dbReference type="InterPro" id="IPR008979">
    <property type="entry name" value="Galactose-bd-like_sf"/>
</dbReference>
<name>A0A5J4RMX9_9ZZZZ</name>
<evidence type="ECO:0000259" key="7">
    <source>
        <dbReference type="SMART" id="SM01038"/>
    </source>
</evidence>
<dbReference type="Pfam" id="PF14200">
    <property type="entry name" value="RicinB_lectin_2"/>
    <property type="match status" value="1"/>
</dbReference>
<keyword evidence="4 8" id="KW-0378">Hydrolase</keyword>